<dbReference type="Pfam" id="PF25885">
    <property type="entry name" value="HH_EMRA"/>
    <property type="match status" value="1"/>
</dbReference>
<dbReference type="Pfam" id="PF25963">
    <property type="entry name" value="Beta-barrel_AAEA"/>
    <property type="match status" value="1"/>
</dbReference>
<evidence type="ECO:0000313" key="5">
    <source>
        <dbReference type="EMBL" id="RKP48319.1"/>
    </source>
</evidence>
<keyword evidence="2" id="KW-0812">Transmembrane</keyword>
<proteinExistence type="predicted"/>
<dbReference type="Proteomes" id="UP000280434">
    <property type="component" value="Unassembled WGS sequence"/>
</dbReference>
<dbReference type="InterPro" id="IPR050739">
    <property type="entry name" value="MFP"/>
</dbReference>
<evidence type="ECO:0000259" key="3">
    <source>
        <dbReference type="Pfam" id="PF25885"/>
    </source>
</evidence>
<accession>A0A494XJL5</accession>
<feature type="domain" description="p-hydroxybenzoic acid efflux pump subunit AaeA-like beta-barrel" evidence="4">
    <location>
        <begin position="260"/>
        <end position="353"/>
    </location>
</feature>
<feature type="transmembrane region" description="Helical" evidence="2">
    <location>
        <begin position="30"/>
        <end position="51"/>
    </location>
</feature>
<protein>
    <submittedName>
        <fullName evidence="5">HlyD family efflux transporter periplasmic adaptor subunit</fullName>
    </submittedName>
</protein>
<gene>
    <name evidence="5" type="ORF">D7S89_13455</name>
</gene>
<evidence type="ECO:0000313" key="6">
    <source>
        <dbReference type="Proteomes" id="UP000280434"/>
    </source>
</evidence>
<dbReference type="EMBL" id="RBZV01000004">
    <property type="protein sequence ID" value="RKP48319.1"/>
    <property type="molecule type" value="Genomic_DNA"/>
</dbReference>
<dbReference type="PANTHER" id="PTHR30386:SF19">
    <property type="entry name" value="MULTIDRUG EXPORT PROTEIN EMRA-RELATED"/>
    <property type="match status" value="1"/>
</dbReference>
<dbReference type="Gene3D" id="2.40.30.170">
    <property type="match status" value="1"/>
</dbReference>
<evidence type="ECO:0000256" key="1">
    <source>
        <dbReference type="ARBA" id="ARBA00004196"/>
    </source>
</evidence>
<evidence type="ECO:0000256" key="2">
    <source>
        <dbReference type="SAM" id="Phobius"/>
    </source>
</evidence>
<dbReference type="Gene3D" id="2.40.50.100">
    <property type="match status" value="1"/>
</dbReference>
<comment type="subcellular location">
    <subcellularLocation>
        <location evidence="1">Cell envelope</location>
    </subcellularLocation>
</comment>
<keyword evidence="6" id="KW-1185">Reference proteome</keyword>
<feature type="domain" description="Multidrug export protein EmrA/FarA alpha-helical hairpin" evidence="3">
    <location>
        <begin position="102"/>
        <end position="223"/>
    </location>
</feature>
<keyword evidence="2" id="KW-0472">Membrane</keyword>
<organism evidence="5 6">
    <name type="scientific">Trinickia fusca</name>
    <dbReference type="NCBI Taxonomy" id="2419777"/>
    <lineage>
        <taxon>Bacteria</taxon>
        <taxon>Pseudomonadati</taxon>
        <taxon>Pseudomonadota</taxon>
        <taxon>Betaproteobacteria</taxon>
        <taxon>Burkholderiales</taxon>
        <taxon>Burkholderiaceae</taxon>
        <taxon>Trinickia</taxon>
    </lineage>
</organism>
<dbReference type="InterPro" id="IPR058634">
    <property type="entry name" value="AaeA-lik-b-barrel"/>
</dbReference>
<name>A0A494XJL5_9BURK</name>
<dbReference type="GO" id="GO:0030313">
    <property type="term" value="C:cell envelope"/>
    <property type="evidence" value="ECO:0007669"/>
    <property type="project" value="UniProtKB-SubCell"/>
</dbReference>
<reference evidence="5 6" key="1">
    <citation type="submission" date="2018-10" db="EMBL/GenBank/DDBJ databases">
        <title>Paraburkholderia sp. 7MK8-2, isolated from soil.</title>
        <authorList>
            <person name="Gao Z.-H."/>
            <person name="Qiu L.-H."/>
        </authorList>
    </citation>
    <scope>NUCLEOTIDE SEQUENCE [LARGE SCALE GENOMIC DNA]</scope>
    <source>
        <strain evidence="5 6">7MK8-2</strain>
    </source>
</reference>
<keyword evidence="2" id="KW-1133">Transmembrane helix</keyword>
<dbReference type="GO" id="GO:0055085">
    <property type="term" value="P:transmembrane transport"/>
    <property type="evidence" value="ECO:0007669"/>
    <property type="project" value="InterPro"/>
</dbReference>
<dbReference type="AlphaFoldDB" id="A0A494XJL5"/>
<dbReference type="SUPFAM" id="SSF111369">
    <property type="entry name" value="HlyD-like secretion proteins"/>
    <property type="match status" value="1"/>
</dbReference>
<evidence type="ECO:0000259" key="4">
    <source>
        <dbReference type="Pfam" id="PF25963"/>
    </source>
</evidence>
<comment type="caution">
    <text evidence="5">The sequence shown here is derived from an EMBL/GenBank/DDBJ whole genome shotgun (WGS) entry which is preliminary data.</text>
</comment>
<dbReference type="PANTHER" id="PTHR30386">
    <property type="entry name" value="MEMBRANE FUSION SUBUNIT OF EMRAB-TOLC MULTIDRUG EFFLUX PUMP"/>
    <property type="match status" value="1"/>
</dbReference>
<dbReference type="InterPro" id="IPR058633">
    <property type="entry name" value="EmrA/FarA_HH"/>
</dbReference>
<dbReference type="OrthoDB" id="9811754at2"/>
<dbReference type="RefSeq" id="WP_121278167.1">
    <property type="nucleotide sequence ID" value="NZ_RBZV01000004.1"/>
</dbReference>
<dbReference type="Gene3D" id="1.10.287.470">
    <property type="entry name" value="Helix hairpin bin"/>
    <property type="match status" value="1"/>
</dbReference>
<sequence length="418" mass="44710">MSQPTPSQAAPTTDQAQASHASFAARRRRYFRAFGVALVLIAAVVTVWWWLESRNVESTDDAYVAGDVVQISPRVAGTAVAVLAQNTDWVESGTPLVEIDKTDMRVALDAAVNALAHSVRDYRSANADASRELAQIRLRESDLARAQDDLQRRLAVAADGGVAKEEIRHAHDAVAAAQAALDAQRAAYRASLAHVDGTTIDSSPLVKAAATQVRSAALALSRTDVRAPIAGRVTRRLVQVGQHVAPGTPVMELVPLDRVWVDANFKESQLRRMRPGQPVELRADLYGDDVVYHGTIEGFEAGTGAAFAALPAQNATGNWIKVVQRVPVRIALDARELRAHPLLIGLSMTATVRMTGVARPGEVMATTMAMPPLSEHTARTPDTTTVYDDEAHVGDALVARTIRANSGIGIGIDEKAAP</sequence>